<name>A0ABR7LD84_9PSEU</name>
<dbReference type="InterPro" id="IPR009057">
    <property type="entry name" value="Homeodomain-like_sf"/>
</dbReference>
<dbReference type="Pfam" id="PF00440">
    <property type="entry name" value="TetR_N"/>
    <property type="match status" value="1"/>
</dbReference>
<keyword evidence="1" id="KW-0805">Transcription regulation</keyword>
<evidence type="ECO:0000256" key="3">
    <source>
        <dbReference type="ARBA" id="ARBA00023163"/>
    </source>
</evidence>
<feature type="domain" description="HTH tetR-type" evidence="6">
    <location>
        <begin position="5"/>
        <end position="65"/>
    </location>
</feature>
<dbReference type="Proteomes" id="UP000734823">
    <property type="component" value="Unassembled WGS sequence"/>
</dbReference>
<evidence type="ECO:0000256" key="4">
    <source>
        <dbReference type="PROSITE-ProRule" id="PRU00335"/>
    </source>
</evidence>
<dbReference type="PANTHER" id="PTHR30055:SF234">
    <property type="entry name" value="HTH-TYPE TRANSCRIPTIONAL REGULATOR BETI"/>
    <property type="match status" value="1"/>
</dbReference>
<dbReference type="RefSeq" id="WP_187223701.1">
    <property type="nucleotide sequence ID" value="NZ_JABVED010000018.1"/>
</dbReference>
<dbReference type="SUPFAM" id="SSF46689">
    <property type="entry name" value="Homeodomain-like"/>
    <property type="match status" value="1"/>
</dbReference>
<evidence type="ECO:0000313" key="8">
    <source>
        <dbReference type="Proteomes" id="UP000734823"/>
    </source>
</evidence>
<feature type="DNA-binding region" description="H-T-H motif" evidence="4">
    <location>
        <begin position="28"/>
        <end position="47"/>
    </location>
</feature>
<comment type="caution">
    <text evidence="7">The sequence shown here is derived from an EMBL/GenBank/DDBJ whole genome shotgun (WGS) entry which is preliminary data.</text>
</comment>
<dbReference type="EMBL" id="JABVED010000018">
    <property type="protein sequence ID" value="MBC6450602.1"/>
    <property type="molecule type" value="Genomic_DNA"/>
</dbReference>
<keyword evidence="5" id="KW-0732">Signal</keyword>
<evidence type="ECO:0000313" key="7">
    <source>
        <dbReference type="EMBL" id="MBC6450602.1"/>
    </source>
</evidence>
<organism evidence="7 8">
    <name type="scientific">Actinokineospora xionganensis</name>
    <dbReference type="NCBI Taxonomy" id="2684470"/>
    <lineage>
        <taxon>Bacteria</taxon>
        <taxon>Bacillati</taxon>
        <taxon>Actinomycetota</taxon>
        <taxon>Actinomycetes</taxon>
        <taxon>Pseudonocardiales</taxon>
        <taxon>Pseudonocardiaceae</taxon>
        <taxon>Actinokineospora</taxon>
    </lineage>
</organism>
<dbReference type="PANTHER" id="PTHR30055">
    <property type="entry name" value="HTH-TYPE TRANSCRIPTIONAL REGULATOR RUTR"/>
    <property type="match status" value="1"/>
</dbReference>
<dbReference type="Gene3D" id="1.10.357.10">
    <property type="entry name" value="Tetracycline Repressor, domain 2"/>
    <property type="match status" value="1"/>
</dbReference>
<keyword evidence="8" id="KW-1185">Reference proteome</keyword>
<accession>A0ABR7LD84</accession>
<keyword evidence="2 4" id="KW-0238">DNA-binding</keyword>
<sequence length="190" mass="20986">MTKPRLGRADWITAALAALANGGVAAVAVDPIATALGVTRGSFYWHFENRADLLRAALEWWEQEGTQTVIDQVRHIADPYERLRSLFRIALTEDPTEGLEPALVAHANDPIVAPILNRVTARRIDFLTEAYTEAGLPRQRARMQALVTYSAYVGWTELRHATPEVAHETVDDPAALTYLIETLVEAGRSA</sequence>
<evidence type="ECO:0000259" key="6">
    <source>
        <dbReference type="PROSITE" id="PS50977"/>
    </source>
</evidence>
<proteinExistence type="predicted"/>
<evidence type="ECO:0000256" key="1">
    <source>
        <dbReference type="ARBA" id="ARBA00023015"/>
    </source>
</evidence>
<dbReference type="InterPro" id="IPR001647">
    <property type="entry name" value="HTH_TetR"/>
</dbReference>
<feature type="signal peptide" evidence="5">
    <location>
        <begin position="1"/>
        <end position="20"/>
    </location>
</feature>
<dbReference type="PRINTS" id="PR00455">
    <property type="entry name" value="HTHTETR"/>
</dbReference>
<evidence type="ECO:0000256" key="5">
    <source>
        <dbReference type="SAM" id="SignalP"/>
    </source>
</evidence>
<evidence type="ECO:0000256" key="2">
    <source>
        <dbReference type="ARBA" id="ARBA00023125"/>
    </source>
</evidence>
<gene>
    <name evidence="7" type="ORF">GPZ80_25925</name>
</gene>
<dbReference type="InterPro" id="IPR050109">
    <property type="entry name" value="HTH-type_TetR-like_transc_reg"/>
</dbReference>
<protein>
    <submittedName>
        <fullName evidence="7">TetR family transcriptional regulator</fullName>
    </submittedName>
</protein>
<dbReference type="PROSITE" id="PS50977">
    <property type="entry name" value="HTH_TETR_2"/>
    <property type="match status" value="1"/>
</dbReference>
<keyword evidence="3" id="KW-0804">Transcription</keyword>
<reference evidence="7 8" key="1">
    <citation type="submission" date="2020-06" db="EMBL/GenBank/DDBJ databases">
        <title>Actinokineospora xiongansis sp. nov., isolated from soil of Baiyangdian.</title>
        <authorList>
            <person name="Zhang X."/>
        </authorList>
    </citation>
    <scope>NUCLEOTIDE SEQUENCE [LARGE SCALE GENOMIC DNA]</scope>
    <source>
        <strain evidence="7 8">HBU206404</strain>
    </source>
</reference>
<feature type="chain" id="PRO_5046186591" evidence="5">
    <location>
        <begin position="21"/>
        <end position="190"/>
    </location>
</feature>